<feature type="region of interest" description="Disordered" evidence="5">
    <location>
        <begin position="214"/>
        <end position="238"/>
    </location>
</feature>
<feature type="compositionally biased region" description="Low complexity" evidence="5">
    <location>
        <begin position="139"/>
        <end position="157"/>
    </location>
</feature>
<dbReference type="PROSITE" id="PS50600">
    <property type="entry name" value="ULP_PROTEASE"/>
    <property type="match status" value="1"/>
</dbReference>
<keyword evidence="2" id="KW-0645">Protease</keyword>
<dbReference type="GeneID" id="76153270"/>
<evidence type="ECO:0000259" key="6">
    <source>
        <dbReference type="PROSITE" id="PS50600"/>
    </source>
</evidence>
<dbReference type="RefSeq" id="XP_051606338.1">
    <property type="nucleotide sequence ID" value="XM_051754820.1"/>
</dbReference>
<comment type="caution">
    <text evidence="7">The sequence shown here is derived from an EMBL/GenBank/DDBJ whole genome shotgun (WGS) entry which is preliminary data.</text>
</comment>
<dbReference type="Gene3D" id="3.40.395.10">
    <property type="entry name" value="Adenoviral Proteinase, Chain A"/>
    <property type="match status" value="1"/>
</dbReference>
<keyword evidence="3" id="KW-0378">Hydrolase</keyword>
<evidence type="ECO:0000256" key="1">
    <source>
        <dbReference type="ARBA" id="ARBA00005234"/>
    </source>
</evidence>
<organism evidence="7 8">
    <name type="scientific">Candida theae</name>
    <dbReference type="NCBI Taxonomy" id="1198502"/>
    <lineage>
        <taxon>Eukaryota</taxon>
        <taxon>Fungi</taxon>
        <taxon>Dikarya</taxon>
        <taxon>Ascomycota</taxon>
        <taxon>Saccharomycotina</taxon>
        <taxon>Pichiomycetes</taxon>
        <taxon>Debaryomycetaceae</taxon>
        <taxon>Candida/Lodderomyces clade</taxon>
        <taxon>Candida</taxon>
    </lineage>
</organism>
<comment type="similarity">
    <text evidence="1">Belongs to the peptidase C48 family.</text>
</comment>
<dbReference type="AlphaFoldDB" id="A0AAD5B9G0"/>
<dbReference type="GO" id="GO:0005634">
    <property type="term" value="C:nucleus"/>
    <property type="evidence" value="ECO:0007669"/>
    <property type="project" value="TreeGrafter"/>
</dbReference>
<dbReference type="EMBL" id="JAIHNG010000177">
    <property type="protein sequence ID" value="KAI5948828.1"/>
    <property type="molecule type" value="Genomic_DNA"/>
</dbReference>
<keyword evidence="8" id="KW-1185">Reference proteome</keyword>
<gene>
    <name evidence="7" type="ORF">KGF57_005226</name>
</gene>
<dbReference type="GO" id="GO:0016929">
    <property type="term" value="F:deSUMOylase activity"/>
    <property type="evidence" value="ECO:0007669"/>
    <property type="project" value="TreeGrafter"/>
</dbReference>
<dbReference type="GO" id="GO:0006508">
    <property type="term" value="P:proteolysis"/>
    <property type="evidence" value="ECO:0007669"/>
    <property type="project" value="UniProtKB-KW"/>
</dbReference>
<dbReference type="InterPro" id="IPR038765">
    <property type="entry name" value="Papain-like_cys_pep_sf"/>
</dbReference>
<evidence type="ECO:0000313" key="8">
    <source>
        <dbReference type="Proteomes" id="UP001204833"/>
    </source>
</evidence>
<dbReference type="InterPro" id="IPR003653">
    <property type="entry name" value="Peptidase_C48_C"/>
</dbReference>
<evidence type="ECO:0000256" key="2">
    <source>
        <dbReference type="ARBA" id="ARBA00022670"/>
    </source>
</evidence>
<dbReference type="Proteomes" id="UP001204833">
    <property type="component" value="Unassembled WGS sequence"/>
</dbReference>
<proteinExistence type="inferred from homology"/>
<dbReference type="PANTHER" id="PTHR12606">
    <property type="entry name" value="SENTRIN/SUMO-SPECIFIC PROTEASE"/>
    <property type="match status" value="1"/>
</dbReference>
<feature type="domain" description="Ubiquitin-like protease family profile" evidence="6">
    <location>
        <begin position="343"/>
        <end position="504"/>
    </location>
</feature>
<evidence type="ECO:0000256" key="4">
    <source>
        <dbReference type="ARBA" id="ARBA00022807"/>
    </source>
</evidence>
<dbReference type="Pfam" id="PF02902">
    <property type="entry name" value="Peptidase_C48"/>
    <property type="match status" value="1"/>
</dbReference>
<evidence type="ECO:0000313" key="7">
    <source>
        <dbReference type="EMBL" id="KAI5948828.1"/>
    </source>
</evidence>
<evidence type="ECO:0000256" key="5">
    <source>
        <dbReference type="SAM" id="MobiDB-lite"/>
    </source>
</evidence>
<keyword evidence="4" id="KW-0788">Thiol protease</keyword>
<evidence type="ECO:0000256" key="3">
    <source>
        <dbReference type="ARBA" id="ARBA00022801"/>
    </source>
</evidence>
<reference evidence="7 8" key="1">
    <citation type="journal article" date="2022" name="DNA Res.">
        <title>Genome analysis of five recently described species of the CUG-Ser clade uncovers Candida theae as a new hybrid lineage with pathogenic potential in the Candida parapsilosis species complex.</title>
        <authorList>
            <person name="Mixao V."/>
            <person name="Del Olmo V."/>
            <person name="Hegedusova E."/>
            <person name="Saus E."/>
            <person name="Pryszcz L."/>
            <person name="Cillingova A."/>
            <person name="Nosek J."/>
            <person name="Gabaldon T."/>
        </authorList>
    </citation>
    <scope>NUCLEOTIDE SEQUENCE [LARGE SCALE GENOMIC DNA]</scope>
    <source>
        <strain evidence="7 8">CBS 12239</strain>
    </source>
</reference>
<sequence>MLGNPVFHYERIYIQDEDLSYNFTNCRNLEKEGSSDGIVGSGKRYWHSINKMFRQITSFILAYFIHPLFRIEESQEAESERAFVDEKEQSDVDNDSDIEILGEKIASHPITNDYHLINQQRPYQNNSILENSFGDHVGNSTKTSSPHNSSSSISNKNKNNHKNKNKNNYYDASQALRNLALKGLKAGREQNKSQNEPPPYGTDLSISQTHFSNRQQWQLTSTPRKTQPASTVIQRNSSHRQLFNIDPPKTEYQQSILNFYIPPKPVSITSYSLVDDLIANFKNTDRISETYKIAQSKTLDVITAKRLASKVKKIEPLTDSQLTKVNQAWQSGSRSICITRYNIDLTFADLQTLKDGRWLNDNVIDFYLNMVMKQNPKKIFIWTTHFYSTLASRGYNGVARWAKRKKIDLFTMDRVIVPINISNTHWALAVIDNVAKTITYYDSLTFGQSGNPEAVENLQMYMDHEAQRLNCDAVQYKLIPYIEAPQQQNGSDCGVFTCIAARYLAQGEKFNYSQNDMKMIRRRMTYEIMNDELLK</sequence>
<dbReference type="SUPFAM" id="SSF54001">
    <property type="entry name" value="Cysteine proteinases"/>
    <property type="match status" value="1"/>
</dbReference>
<feature type="region of interest" description="Disordered" evidence="5">
    <location>
        <begin position="187"/>
        <end position="206"/>
    </location>
</feature>
<name>A0AAD5B9G0_9ASCO</name>
<feature type="region of interest" description="Disordered" evidence="5">
    <location>
        <begin position="128"/>
        <end position="167"/>
    </location>
</feature>
<dbReference type="PANTHER" id="PTHR12606:SF141">
    <property type="entry name" value="GH15225P-RELATED"/>
    <property type="match status" value="1"/>
</dbReference>
<protein>
    <recommendedName>
        <fullName evidence="6">Ubiquitin-like protease family profile domain-containing protein</fullName>
    </recommendedName>
</protein>
<dbReference type="GO" id="GO:0016926">
    <property type="term" value="P:protein desumoylation"/>
    <property type="evidence" value="ECO:0007669"/>
    <property type="project" value="TreeGrafter"/>
</dbReference>
<accession>A0AAD5B9G0</accession>